<evidence type="ECO:0000256" key="1">
    <source>
        <dbReference type="SAM" id="SignalP"/>
    </source>
</evidence>
<evidence type="ECO:0000313" key="2">
    <source>
        <dbReference type="Proteomes" id="UP000504629"/>
    </source>
</evidence>
<dbReference type="Proteomes" id="UP000504629">
    <property type="component" value="Unplaced"/>
</dbReference>
<dbReference type="InterPro" id="IPR036682">
    <property type="entry name" value="OS_D_A10/PebIII_sf"/>
</dbReference>
<proteinExistence type="predicted"/>
<dbReference type="AlphaFoldDB" id="A0A6J2KTS4"/>
<dbReference type="OrthoDB" id="6355718at2759"/>
<dbReference type="GeneID" id="114253036"/>
<name>A0A6J2KTS4_BOMMA</name>
<feature type="chain" id="PRO_5026933346" evidence="1">
    <location>
        <begin position="20"/>
        <end position="203"/>
    </location>
</feature>
<reference evidence="3" key="1">
    <citation type="submission" date="2025-08" db="UniProtKB">
        <authorList>
            <consortium name="RefSeq"/>
        </authorList>
    </citation>
    <scope>IDENTIFICATION</scope>
    <source>
        <tissue evidence="3">Silk gland</tissue>
    </source>
</reference>
<dbReference type="Gene3D" id="1.10.2080.10">
    <property type="entry name" value="Insect odorant-binding protein A10/Ejaculatory bulb-specific protein 3"/>
    <property type="match status" value="2"/>
</dbReference>
<organism evidence="2 3">
    <name type="scientific">Bombyx mandarina</name>
    <name type="common">Wild silk moth</name>
    <name type="synonym">Wild silkworm</name>
    <dbReference type="NCBI Taxonomy" id="7092"/>
    <lineage>
        <taxon>Eukaryota</taxon>
        <taxon>Metazoa</taxon>
        <taxon>Ecdysozoa</taxon>
        <taxon>Arthropoda</taxon>
        <taxon>Hexapoda</taxon>
        <taxon>Insecta</taxon>
        <taxon>Pterygota</taxon>
        <taxon>Neoptera</taxon>
        <taxon>Endopterygota</taxon>
        <taxon>Lepidoptera</taxon>
        <taxon>Glossata</taxon>
        <taxon>Ditrysia</taxon>
        <taxon>Bombycoidea</taxon>
        <taxon>Bombycidae</taxon>
        <taxon>Bombycinae</taxon>
        <taxon>Bombyx</taxon>
    </lineage>
</organism>
<sequence length="203" mass="22844">MKNIVFIGVCTCLVLTVLAAPQMSDAQLEKTLADKGTMQRHLRCALGEGPCDMVGRRLRTLAPFVLRGACPQCSVQESRHIRRTLAYIQRNYPWEWARILSYLGLLVLVVVCAAQQNRPQVTDTALDEALNDKRFIQRQLKCALGEAPCDPIGKRLKTLAPLVLRGACPQCSPQETKQIQKTLSYVQRNFPQHWAKLVRQYAG</sequence>
<feature type="signal peptide" evidence="1">
    <location>
        <begin position="1"/>
        <end position="19"/>
    </location>
</feature>
<evidence type="ECO:0000313" key="3">
    <source>
        <dbReference type="RefSeq" id="XP_028043579.1"/>
    </source>
</evidence>
<keyword evidence="1" id="KW-0732">Signal</keyword>
<dbReference type="PANTHER" id="PTHR11257">
    <property type="entry name" value="CHEMOSENSORY PROTEIN-RELATED"/>
    <property type="match status" value="1"/>
</dbReference>
<dbReference type="SUPFAM" id="SSF100910">
    <property type="entry name" value="Chemosensory protein Csp2"/>
    <property type="match status" value="2"/>
</dbReference>
<dbReference type="RefSeq" id="XP_028043579.1">
    <property type="nucleotide sequence ID" value="XM_028187778.1"/>
</dbReference>
<dbReference type="InterPro" id="IPR005055">
    <property type="entry name" value="A10/PebIII"/>
</dbReference>
<accession>A0A6J2KTS4</accession>
<gene>
    <name evidence="3" type="primary">LOC114253036</name>
</gene>
<protein>
    <submittedName>
        <fullName evidence="3">Ejaculatory bulb-specific protein 3 isoform X2</fullName>
    </submittedName>
</protein>
<keyword evidence="2" id="KW-1185">Reference proteome</keyword>
<dbReference type="Pfam" id="PF03392">
    <property type="entry name" value="OS-D"/>
    <property type="match status" value="2"/>
</dbReference>
<dbReference type="CTD" id="778487"/>
<dbReference type="PANTHER" id="PTHR11257:SF11">
    <property type="entry name" value="CHEMOSENSORY PROTEIN 17"/>
    <property type="match status" value="1"/>
</dbReference>